<organism evidence="2 3">
    <name type="scientific">Mycoplasma mobile (strain ATCC 43663 / 163K / NCTC 11711)</name>
    <name type="common">Mesomycoplasma mobile</name>
    <dbReference type="NCBI Taxonomy" id="267748"/>
    <lineage>
        <taxon>Bacteria</taxon>
        <taxon>Bacillati</taxon>
        <taxon>Mycoplasmatota</taxon>
        <taxon>Mycoplasmoidales</taxon>
        <taxon>Metamycoplasmataceae</taxon>
        <taxon>Mesomycoplasma</taxon>
    </lineage>
</organism>
<dbReference type="HOGENOM" id="CLU_1228792_0_0_14"/>
<dbReference type="EMBL" id="AE017308">
    <property type="protein sequence ID" value="AAT28081.1"/>
    <property type="molecule type" value="Genomic_DNA"/>
</dbReference>
<keyword evidence="1" id="KW-1133">Transmembrane helix</keyword>
<keyword evidence="3" id="KW-1185">Reference proteome</keyword>
<feature type="transmembrane region" description="Helical" evidence="1">
    <location>
        <begin position="84"/>
        <end position="105"/>
    </location>
</feature>
<evidence type="ECO:0000313" key="3">
    <source>
        <dbReference type="Proteomes" id="UP000009072"/>
    </source>
</evidence>
<feature type="transmembrane region" description="Helical" evidence="1">
    <location>
        <begin position="20"/>
        <end position="40"/>
    </location>
</feature>
<evidence type="ECO:0000313" key="2">
    <source>
        <dbReference type="EMBL" id="AAT28081.1"/>
    </source>
</evidence>
<dbReference type="STRING" id="267748.MMOB5950"/>
<dbReference type="KEGG" id="mmo:MMOB5950"/>
<proteinExistence type="predicted"/>
<gene>
    <name evidence="2" type="ordered locus">MMOB5950</name>
</gene>
<dbReference type="Proteomes" id="UP000009072">
    <property type="component" value="Chromosome"/>
</dbReference>
<keyword evidence="1" id="KW-0472">Membrane</keyword>
<dbReference type="RefSeq" id="WP_011265115.1">
    <property type="nucleotide sequence ID" value="NC_006908.1"/>
</dbReference>
<name>Q6KH50_MYCM1</name>
<evidence type="ECO:0000256" key="1">
    <source>
        <dbReference type="SAM" id="Phobius"/>
    </source>
</evidence>
<accession>Q6KH50</accession>
<sequence>MNHKISQLLKIRSCARKAAIFEIVSFISLILAIFLVASVFFIPGLIILSIILFLVAIVTSISWLVLSIMSVINSDSVPNDVSTMLLLGLILGFFFQIGFIFQFIASAKISILLDNLNYSDHNKFPKENSNDIKNQNNSSNFNSEENLKKGSLPIPIILENNNSYKKIEVESTENVKITSNLNNSSEIEETLLIKSGKNSYPEYILTWTSFKVFEKAGIFKINKQE</sequence>
<dbReference type="AlphaFoldDB" id="Q6KH50"/>
<keyword evidence="1" id="KW-0812">Transmembrane</keyword>
<feature type="transmembrane region" description="Helical" evidence="1">
    <location>
        <begin position="46"/>
        <end position="72"/>
    </location>
</feature>
<reference evidence="2 3" key="1">
    <citation type="journal article" date="2004" name="Genome Res.">
        <title>The complete genome and proteome of Mycoplasma mobile.</title>
        <authorList>
            <person name="Jaffe J.D."/>
            <person name="Stange-Thomann N."/>
            <person name="Smith C."/>
            <person name="DeCaprio D."/>
            <person name="Fisher S."/>
            <person name="Butler J."/>
            <person name="Calvo S."/>
            <person name="Elkins T."/>
            <person name="FitzGerald M.G."/>
            <person name="Hafez N."/>
            <person name="Kodira C.D."/>
            <person name="Major J."/>
            <person name="Wang S."/>
            <person name="Wilkinson J."/>
            <person name="Nicol R."/>
            <person name="Nusbaum C."/>
            <person name="Birren B."/>
            <person name="Berg H.C."/>
            <person name="Church G.M."/>
        </authorList>
    </citation>
    <scope>NUCLEOTIDE SEQUENCE [LARGE SCALE GENOMIC DNA]</scope>
    <source>
        <strain evidence="3">ATCC 43663 / 163K / NCTC 11711</strain>
    </source>
</reference>
<protein>
    <submittedName>
        <fullName evidence="2">Expressed protein</fullName>
    </submittedName>
</protein>